<evidence type="ECO:0000313" key="2">
    <source>
        <dbReference type="EMBL" id="CAH7682543.1"/>
    </source>
</evidence>
<protein>
    <submittedName>
        <fullName evidence="2">Uncharacterized protein</fullName>
    </submittedName>
</protein>
<organism evidence="2 3">
    <name type="scientific">Phakopsora pachyrhizi</name>
    <name type="common">Asian soybean rust disease fungus</name>
    <dbReference type="NCBI Taxonomy" id="170000"/>
    <lineage>
        <taxon>Eukaryota</taxon>
        <taxon>Fungi</taxon>
        <taxon>Dikarya</taxon>
        <taxon>Basidiomycota</taxon>
        <taxon>Pucciniomycotina</taxon>
        <taxon>Pucciniomycetes</taxon>
        <taxon>Pucciniales</taxon>
        <taxon>Phakopsoraceae</taxon>
        <taxon>Phakopsora</taxon>
    </lineage>
</organism>
<proteinExistence type="predicted"/>
<feature type="compositionally biased region" description="Polar residues" evidence="1">
    <location>
        <begin position="48"/>
        <end position="57"/>
    </location>
</feature>
<name>A0AAV0B8W9_PHAPC</name>
<dbReference type="Proteomes" id="UP001153365">
    <property type="component" value="Unassembled WGS sequence"/>
</dbReference>
<keyword evidence="3" id="KW-1185">Reference proteome</keyword>
<feature type="compositionally biased region" description="Low complexity" evidence="1">
    <location>
        <begin position="1"/>
        <end position="23"/>
    </location>
</feature>
<dbReference type="EMBL" id="CALTRL010004136">
    <property type="protein sequence ID" value="CAH7682543.1"/>
    <property type="molecule type" value="Genomic_DNA"/>
</dbReference>
<reference evidence="2" key="1">
    <citation type="submission" date="2022-06" db="EMBL/GenBank/DDBJ databases">
        <authorList>
            <consortium name="SYNGENTA / RWTH Aachen University"/>
        </authorList>
    </citation>
    <scope>NUCLEOTIDE SEQUENCE</scope>
</reference>
<feature type="compositionally biased region" description="Low complexity" evidence="1">
    <location>
        <begin position="31"/>
        <end position="40"/>
    </location>
</feature>
<sequence>MNLQHSSSSSLPVSLRLPLSPTTSPWPTPKPKSTNTTRPTAIRPLTPDLTNNRPESPSQINLANLMENWGGGAPALMNPEPALSKISKAKTLPP</sequence>
<dbReference type="AlphaFoldDB" id="A0AAV0B8W9"/>
<comment type="caution">
    <text evidence="2">The sequence shown here is derived from an EMBL/GenBank/DDBJ whole genome shotgun (WGS) entry which is preliminary data.</text>
</comment>
<feature type="region of interest" description="Disordered" evidence="1">
    <location>
        <begin position="1"/>
        <end position="57"/>
    </location>
</feature>
<feature type="region of interest" description="Disordered" evidence="1">
    <location>
        <begin position="72"/>
        <end position="94"/>
    </location>
</feature>
<accession>A0AAV0B8W9</accession>
<evidence type="ECO:0000256" key="1">
    <source>
        <dbReference type="SAM" id="MobiDB-lite"/>
    </source>
</evidence>
<evidence type="ECO:0000313" key="3">
    <source>
        <dbReference type="Proteomes" id="UP001153365"/>
    </source>
</evidence>
<gene>
    <name evidence="2" type="ORF">PPACK8108_LOCUS15495</name>
</gene>